<organism evidence="2 3">
    <name type="scientific">Paenimyroides aestuarii</name>
    <dbReference type="NCBI Taxonomy" id="2968490"/>
    <lineage>
        <taxon>Bacteria</taxon>
        <taxon>Pseudomonadati</taxon>
        <taxon>Bacteroidota</taxon>
        <taxon>Flavobacteriia</taxon>
        <taxon>Flavobacteriales</taxon>
        <taxon>Flavobacteriaceae</taxon>
        <taxon>Paenimyroides</taxon>
    </lineage>
</organism>
<feature type="signal peptide" evidence="1">
    <location>
        <begin position="1"/>
        <end position="18"/>
    </location>
</feature>
<accession>A0ABY5NNL5</accession>
<dbReference type="Proteomes" id="UP001317001">
    <property type="component" value="Chromosome"/>
</dbReference>
<name>A0ABY5NNL5_9FLAO</name>
<keyword evidence="3" id="KW-1185">Reference proteome</keyword>
<evidence type="ECO:0000313" key="2">
    <source>
        <dbReference type="EMBL" id="UUV20131.1"/>
    </source>
</evidence>
<sequence length="221" mass="24873">MRKVKFLFKCLSITLLLASCSDENLTSDESRSNENVTNNALFSSSSASYSVNSIERVVNFSDFFISNIQGSNGIYVYTLDSLGIQKNIDIEKTENELKIIDNDAHRSLVFNRVDETITYYENLVEVDITNEYIDDLVYVYYQYSVVNNNPNAAKSNNSLSIGSTIHTAISIQWRKSIAVENCQRLIDDYLAENPDCHQLGGIDTWCSFGDFGCIAIGEIEC</sequence>
<dbReference type="PROSITE" id="PS51257">
    <property type="entry name" value="PROKAR_LIPOPROTEIN"/>
    <property type="match status" value="1"/>
</dbReference>
<gene>
    <name evidence="2" type="ORF">NPX36_07065</name>
</gene>
<evidence type="ECO:0000256" key="1">
    <source>
        <dbReference type="SAM" id="SignalP"/>
    </source>
</evidence>
<dbReference type="RefSeq" id="WP_257498036.1">
    <property type="nucleotide sequence ID" value="NZ_CP102382.1"/>
</dbReference>
<dbReference type="EMBL" id="CP102382">
    <property type="protein sequence ID" value="UUV20131.1"/>
    <property type="molecule type" value="Genomic_DNA"/>
</dbReference>
<reference evidence="2 3" key="1">
    <citation type="submission" date="2022-08" db="EMBL/GenBank/DDBJ databases">
        <title>Myroides zhujiangensis sp. nov., a novel bacterium isolated from sediment in the Pearl River Estuary.</title>
        <authorList>
            <person name="Cui L."/>
        </authorList>
    </citation>
    <scope>NUCLEOTIDE SEQUENCE [LARGE SCALE GENOMIC DNA]</scope>
    <source>
        <strain evidence="2 3">SCSIO 72103</strain>
    </source>
</reference>
<protein>
    <recommendedName>
        <fullName evidence="4">Lipoprotein</fullName>
    </recommendedName>
</protein>
<evidence type="ECO:0008006" key="4">
    <source>
        <dbReference type="Google" id="ProtNLM"/>
    </source>
</evidence>
<keyword evidence="1" id="KW-0732">Signal</keyword>
<feature type="chain" id="PRO_5046014951" description="Lipoprotein" evidence="1">
    <location>
        <begin position="19"/>
        <end position="221"/>
    </location>
</feature>
<evidence type="ECO:0000313" key="3">
    <source>
        <dbReference type="Proteomes" id="UP001317001"/>
    </source>
</evidence>
<proteinExistence type="predicted"/>